<protein>
    <submittedName>
        <fullName evidence="2">NAD(P)/FAD-dependent oxidoreductase</fullName>
    </submittedName>
</protein>
<dbReference type="AlphaFoldDB" id="A0AA49IX62"/>
<dbReference type="KEGG" id="npv:OHM77_03620"/>
<dbReference type="Pfam" id="PF07992">
    <property type="entry name" value="Pyr_redox_2"/>
    <property type="match status" value="1"/>
</dbReference>
<sequence>MKTVLVLGAGLGGLVAAETLRKLLPPEDRVIAVDRTDRHYFPPSLLWMMVGDRQPEDFTRSLDRLSERGVELIRGDVTRIDPRRREVDVDGKTIAADALVIALGADYAPEAVPGLKEAGLDFYTMEGALAARDALDRFTGGRIVFMTASPLYKCPAAPYEAALLVEAFLQKRGLRGKTTLEFFAAEPQPMPVAGPDAGAALTGMLEARGIAYHPAHQVKEVDATGHRIVFANDVTAEFDLLLAVPPHRAPAVVRESGLTNEAGWIPLTDRHTMQTKFENVYAIGDVTMIPLAMGKPLPKAGVFAHGQAETVAHNIAHAWTGKGEPRRFEGYGMCFIETGLGRAGIGKGNFYAEPLPQVALKPPGLLWHFGKILYEKYWLYRRF</sequence>
<accession>A0AA49IX62</accession>
<evidence type="ECO:0000259" key="1">
    <source>
        <dbReference type="Pfam" id="PF07992"/>
    </source>
</evidence>
<name>A0AA49IX62_9PROT</name>
<organism evidence="2">
    <name type="scientific">Candidatus Nitricoxidivorans perseverans</name>
    <dbReference type="NCBI Taxonomy" id="2975601"/>
    <lineage>
        <taxon>Bacteria</taxon>
        <taxon>Pseudomonadati</taxon>
        <taxon>Pseudomonadota</taxon>
        <taxon>Betaproteobacteria</taxon>
        <taxon>Nitrosomonadales</taxon>
        <taxon>Sterolibacteriaceae</taxon>
        <taxon>Candidatus Nitricoxidivorans</taxon>
    </lineage>
</organism>
<dbReference type="InterPro" id="IPR052541">
    <property type="entry name" value="SQRD"/>
</dbReference>
<reference evidence="2" key="1">
    <citation type="journal article" date="2023" name="Nat. Microbiol.">
        <title>Enrichment and characterization of a nitric oxide-reducing microbial community in a continuous bioreactor.</title>
        <authorList>
            <person name="Garrido-Amador P."/>
            <person name="Stortenbeker N."/>
            <person name="Wessels H.J.C.T."/>
            <person name="Speth D.R."/>
            <person name="Garcia-Heredia I."/>
            <person name="Kartal B."/>
        </authorList>
    </citation>
    <scope>NUCLEOTIDE SEQUENCE</scope>
    <source>
        <strain evidence="2">MAG1</strain>
    </source>
</reference>
<dbReference type="InterPro" id="IPR023753">
    <property type="entry name" value="FAD/NAD-binding_dom"/>
</dbReference>
<feature type="domain" description="FAD/NAD(P)-binding" evidence="1">
    <location>
        <begin position="3"/>
        <end position="295"/>
    </location>
</feature>
<gene>
    <name evidence="2" type="ORF">OHM77_03620</name>
</gene>
<dbReference type="PANTHER" id="PTHR43755">
    <property type="match status" value="1"/>
</dbReference>
<dbReference type="InterPro" id="IPR036188">
    <property type="entry name" value="FAD/NAD-bd_sf"/>
</dbReference>
<evidence type="ECO:0000313" key="2">
    <source>
        <dbReference type="EMBL" id="WIM06387.1"/>
    </source>
</evidence>
<dbReference type="PRINTS" id="PR00368">
    <property type="entry name" value="FADPNR"/>
</dbReference>
<proteinExistence type="predicted"/>
<dbReference type="GO" id="GO:0016491">
    <property type="term" value="F:oxidoreductase activity"/>
    <property type="evidence" value="ECO:0007669"/>
    <property type="project" value="InterPro"/>
</dbReference>
<dbReference type="PANTHER" id="PTHR43755:SF1">
    <property type="entry name" value="FAD-DEPENDENT PYRIDINE NUCLEOTIDE-DISULPHIDE OXIDOREDUCTASE"/>
    <property type="match status" value="1"/>
</dbReference>
<dbReference type="EMBL" id="CP107246">
    <property type="protein sequence ID" value="WIM06387.1"/>
    <property type="molecule type" value="Genomic_DNA"/>
</dbReference>
<dbReference type="Gene3D" id="3.50.50.60">
    <property type="entry name" value="FAD/NAD(P)-binding domain"/>
    <property type="match status" value="2"/>
</dbReference>
<dbReference type="Proteomes" id="UP001234916">
    <property type="component" value="Chromosome"/>
</dbReference>
<dbReference type="SUPFAM" id="SSF51905">
    <property type="entry name" value="FAD/NAD(P)-binding domain"/>
    <property type="match status" value="2"/>
</dbReference>